<keyword evidence="2" id="KW-0614">Plasmid</keyword>
<dbReference type="KEGG" id="vbr:A6E01_19010"/>
<protein>
    <submittedName>
        <fullName evidence="2">Uncharacterized protein</fullName>
    </submittedName>
</protein>
<dbReference type="RefSeq" id="WP_065211067.1">
    <property type="nucleotide sequence ID" value="NZ_CP016179.1"/>
</dbReference>
<feature type="transmembrane region" description="Helical" evidence="1">
    <location>
        <begin position="30"/>
        <end position="47"/>
    </location>
</feature>
<gene>
    <name evidence="2" type="ORF">A6E01_19010</name>
</gene>
<organism evidence="2 3">
    <name type="scientific">Vibrio breoganii</name>
    <dbReference type="NCBI Taxonomy" id="553239"/>
    <lineage>
        <taxon>Bacteria</taxon>
        <taxon>Pseudomonadati</taxon>
        <taxon>Pseudomonadota</taxon>
        <taxon>Gammaproteobacteria</taxon>
        <taxon>Vibrionales</taxon>
        <taxon>Vibrionaceae</taxon>
        <taxon>Vibrio</taxon>
    </lineage>
</organism>
<dbReference type="AlphaFoldDB" id="A0AAN0XZ58"/>
<keyword evidence="1" id="KW-1133">Transmembrane helix</keyword>
<keyword evidence="1" id="KW-0472">Membrane</keyword>
<keyword evidence="1" id="KW-0812">Transmembrane</keyword>
<geneLocation type="plasmid" evidence="2 3">
    <name>unnamed1</name>
</geneLocation>
<evidence type="ECO:0000313" key="3">
    <source>
        <dbReference type="Proteomes" id="UP000092018"/>
    </source>
</evidence>
<name>A0AAN0XZ58_9VIBR</name>
<dbReference type="EMBL" id="CP016179">
    <property type="protein sequence ID" value="ANO35305.1"/>
    <property type="molecule type" value="Genomic_DNA"/>
</dbReference>
<reference evidence="2 3" key="1">
    <citation type="submission" date="2016-06" db="EMBL/GenBank/DDBJ databases">
        <title>Adaptive Radiation by Waves of Gene Transfer Leads to Fine-Scale Resource Partitioning in Marine Microbes.</title>
        <authorList>
            <person name="Hehemann J.-H."/>
            <person name="Arevalo P."/>
            <person name="Datta M.S."/>
            <person name="Yu X."/>
            <person name="Corzett C."/>
            <person name="Henschel A."/>
            <person name="Preheim S.P."/>
            <person name="Timberlake S."/>
            <person name="Alm E.J."/>
            <person name="Polz M.F."/>
        </authorList>
    </citation>
    <scope>NUCLEOTIDE SEQUENCE [LARGE SCALE GENOMIC DNA]</scope>
    <source>
        <strain evidence="2 3">FF50</strain>
        <plasmid evidence="2 3">unnamed1</plasmid>
    </source>
</reference>
<sequence length="115" mass="13640">MYKYWRAKTKPMTDDELVVRSNLAIKYTGHARYIVLIIVAATIYLLYRQELSSAFALLCLQFAISFLPRPLTKALLDERTERLDKQFKTLKDDWAQWEYEDKQWENDQSSGDVKI</sequence>
<dbReference type="Proteomes" id="UP000092018">
    <property type="component" value="Plasmid unnamed1"/>
</dbReference>
<proteinExistence type="predicted"/>
<accession>A0AAN0XZ58</accession>
<evidence type="ECO:0000256" key="1">
    <source>
        <dbReference type="SAM" id="Phobius"/>
    </source>
</evidence>
<evidence type="ECO:0000313" key="2">
    <source>
        <dbReference type="EMBL" id="ANO35305.1"/>
    </source>
</evidence>